<name>A0A2S7KU67_9FLAO</name>
<dbReference type="Proteomes" id="UP000239522">
    <property type="component" value="Unassembled WGS sequence"/>
</dbReference>
<evidence type="ECO:0000256" key="1">
    <source>
        <dbReference type="SAM" id="SignalP"/>
    </source>
</evidence>
<reference evidence="2 3" key="1">
    <citation type="submission" date="2016-11" db="EMBL/GenBank/DDBJ databases">
        <title>Trade-off between light-utilization and light-protection in marine flavobacteria.</title>
        <authorList>
            <person name="Kumagai Y."/>
        </authorList>
    </citation>
    <scope>NUCLEOTIDE SEQUENCE [LARGE SCALE GENOMIC DNA]</scope>
    <source>
        <strain evidence="2 3">ATCC 700397</strain>
    </source>
</reference>
<comment type="caution">
    <text evidence="2">The sequence shown here is derived from an EMBL/GenBank/DDBJ whole genome shotgun (WGS) entry which is preliminary data.</text>
</comment>
<proteinExistence type="predicted"/>
<evidence type="ECO:0000313" key="3">
    <source>
        <dbReference type="Proteomes" id="UP000239522"/>
    </source>
</evidence>
<protein>
    <submittedName>
        <fullName evidence="2">Uncharacterized protein</fullName>
    </submittedName>
</protein>
<keyword evidence="3" id="KW-1185">Reference proteome</keyword>
<gene>
    <name evidence="2" type="ORF">BST83_02055</name>
</gene>
<feature type="signal peptide" evidence="1">
    <location>
        <begin position="1"/>
        <end position="21"/>
    </location>
</feature>
<dbReference type="OrthoDB" id="1488700at2"/>
<evidence type="ECO:0000313" key="2">
    <source>
        <dbReference type="EMBL" id="PQB06098.1"/>
    </source>
</evidence>
<organism evidence="2 3">
    <name type="scientific">Polaribacter filamentus</name>
    <dbReference type="NCBI Taxonomy" id="53483"/>
    <lineage>
        <taxon>Bacteria</taxon>
        <taxon>Pseudomonadati</taxon>
        <taxon>Bacteroidota</taxon>
        <taxon>Flavobacteriia</taxon>
        <taxon>Flavobacteriales</taxon>
        <taxon>Flavobacteriaceae</taxon>
    </lineage>
</organism>
<feature type="chain" id="PRO_5015624030" evidence="1">
    <location>
        <begin position="22"/>
        <end position="1569"/>
    </location>
</feature>
<keyword evidence="1" id="KW-0732">Signal</keyword>
<dbReference type="EMBL" id="MQUA01000013">
    <property type="protein sequence ID" value="PQB06098.1"/>
    <property type="molecule type" value="Genomic_DNA"/>
</dbReference>
<sequence>MKKTVQFLIFILCCSPALMQAQVPNGISFQAVAKDANQNVASERTIHIKVNINENDANATVYSETFEVTSSREGIFSVVIGQGDWLFGTNSIRELDWSNNIYFLNLNVAVEPSLYDPSWNYLNEYVDLGTSQIWSVPHAFSADIANSISGIVLGANGGTGMNNEGKKIVLDGDLSLIGDYSLTLNTTGDTNVTLPTSGTLATLSDVNNGISGATADLSILQNEIDATQLNAGLNADGTYSTNLSTNYITTSTSIVEATEALDTQIKINTDAIAANAGSNTDALQTELDTTQTGAGLGLDGSYTPDSSTNYLITATSLTNADVALDAQIKNNQTNIATNSDNIAINAGNNTNLRTELNATQTGAGLAADGTYIADSSTNYITAVGSLTDADAALDTQININTTSITANATAIATNKSDTTALQTELDATQTAAGLGTDGTYSANLSTNYIKTATSLVNATEDLDTQIKTNNEAIATNATGNTSIQIELDATQTGSGLGTDGAYSANLSTNYMTTSTSIVEATEALDTQIKINTDAIAANAGSNTDALQTELDTTQTGAGLGLDGSYTPDSSTNYLTTATSLTNADVALDAQIKNNQTNIATNSDNIAINAGNNTNLRTELNATQTGAGLAADGTYIADSSTNYITAVGSLTDADAALDTQININTTSITANATAIATNKSDTTALQTELDATQTAAGLGTDGTYSTNLSTNYIKTATSLVNATEDLDTQIKTNNEAIATNATRNTSIQLELDATQTGSGLGLDGSYTADSSTNYLTVATSLINADVVLDAQIKNNQTNITANSDNIAINAGNNIKLEAELDITQTGAGLGTDGAYTPDSSTNYLTAATSLANADVALDAQIKNNQTNITANSDNIAINAGNNIKLEAELDITQTGAGLGTDGAYTPDSSTNYLTAATSLANADVALDAQIKNNQTNIATNSDNIGINAGNNTNLRTELNATQTGAGLAANGTYITNSSTNYLTTVGSLADADAALDTQININTTSIITNATAIAINTSDTNGLKTELDATQTGAGLGTDGTYSTNLSTNYITTSTSLVDATEDLDTQIKTNTDAIVTNATSNTNIQSELDATQTGAGLGTDGAYTANGSTNYLTTVTSLTSADVALDTQIKTNTDAIVTNAASNTSIQTELDATQTGAGLGTDGAYTANGSTNYLTTVTSLTSADVALDTQIKTNTDAIVTNATSNTSIQTELDATQTGAGLGTDGAYTANGSTNYLTTVTSLTSADVALDTQIKTNTDAIVTNAASNTSIQTELDATQTGAGLGTDGAYTANGSTNYLTTVTSLTSADVALDTQIKTNTDAIVTNATSNTNIQSELDATQAGAGLGTDGAYTADGSTNYLTTVTSLTSADVALDTQIKTNTDAIATNATSNTSIQTELDATQTGAGLGTDGAYTANGSTNYLTTVTSLTSADVALDTQIKTNTDAIVTNAASNTSIQTELDATQTGAGLGTDGAYTANGSTNYLTTVTSLTSADVALDTQIKTNTDAIVTNATSNTNIQSELDATQAGAGLGTDGAYTADGSTNYLTTVTSLTSADVALDTQLKRFLIK</sequence>
<dbReference type="RefSeq" id="WP_104808361.1">
    <property type="nucleotide sequence ID" value="NZ_MQUA01000013.1"/>
</dbReference>
<accession>A0A2S7KU67</accession>